<evidence type="ECO:0000259" key="4">
    <source>
        <dbReference type="Pfam" id="PF00501"/>
    </source>
</evidence>
<dbReference type="CDD" id="cd05918">
    <property type="entry name" value="A_NRPS_SidN3_like"/>
    <property type="match status" value="1"/>
</dbReference>
<dbReference type="GeneID" id="35430500"/>
<dbReference type="SUPFAM" id="SSF56801">
    <property type="entry name" value="Acetyl-CoA synthetase-like"/>
    <property type="match status" value="1"/>
</dbReference>
<keyword evidence="2" id="KW-0597">Phosphoprotein</keyword>
<gene>
    <name evidence="5" type="ORF">RHO25_003985</name>
</gene>
<dbReference type="InterPro" id="IPR020845">
    <property type="entry name" value="AMP-binding_CS"/>
</dbReference>
<accession>A0ABZ0NIJ4</accession>
<dbReference type="PANTHER" id="PTHR45527:SF3">
    <property type="entry name" value="SIDEROPHORE SYNTHETASE (EUROFUNG)"/>
    <property type="match status" value="1"/>
</dbReference>
<dbReference type="InterPro" id="IPR000873">
    <property type="entry name" value="AMP-dep_synth/lig_dom"/>
</dbReference>
<evidence type="ECO:0000313" key="6">
    <source>
        <dbReference type="Proteomes" id="UP001302367"/>
    </source>
</evidence>
<evidence type="ECO:0000256" key="2">
    <source>
        <dbReference type="ARBA" id="ARBA00022553"/>
    </source>
</evidence>
<evidence type="ECO:0000313" key="5">
    <source>
        <dbReference type="EMBL" id="WPA99368.1"/>
    </source>
</evidence>
<name>A0ABZ0NIJ4_CERBT</name>
<dbReference type="Gene3D" id="3.40.50.12780">
    <property type="entry name" value="N-terminal domain of ligase-like"/>
    <property type="match status" value="1"/>
</dbReference>
<dbReference type="Pfam" id="PF00501">
    <property type="entry name" value="AMP-binding"/>
    <property type="match status" value="1"/>
</dbReference>
<evidence type="ECO:0000256" key="3">
    <source>
        <dbReference type="ARBA" id="ARBA00022598"/>
    </source>
</evidence>
<dbReference type="EMBL" id="CP134185">
    <property type="protein sequence ID" value="WPA99368.1"/>
    <property type="molecule type" value="Genomic_DNA"/>
</dbReference>
<feature type="domain" description="AMP-dependent synthetase/ligase" evidence="4">
    <location>
        <begin position="42"/>
        <end position="381"/>
    </location>
</feature>
<organism evidence="5 6">
    <name type="scientific">Cercospora beticola</name>
    <name type="common">Sugarbeet leaf spot fungus</name>
    <dbReference type="NCBI Taxonomy" id="122368"/>
    <lineage>
        <taxon>Eukaryota</taxon>
        <taxon>Fungi</taxon>
        <taxon>Dikarya</taxon>
        <taxon>Ascomycota</taxon>
        <taxon>Pezizomycotina</taxon>
        <taxon>Dothideomycetes</taxon>
        <taxon>Dothideomycetidae</taxon>
        <taxon>Mycosphaerellales</taxon>
        <taxon>Mycosphaerellaceae</taxon>
        <taxon>Cercospora</taxon>
    </lineage>
</organism>
<dbReference type="PROSITE" id="PS00455">
    <property type="entry name" value="AMP_BINDING"/>
    <property type="match status" value="1"/>
</dbReference>
<dbReference type="RefSeq" id="XP_023455804.2">
    <property type="nucleotide sequence ID" value="XM_023599434.2"/>
</dbReference>
<sequence>MEAKIDSIDEPSPCPTTEELDQIWRWNAEVHESISACVHDKIAANKPDALAVHAWDGDLTYAQLNAFADQLAVRLISIGVAPRSNIPLLFSKSKWACVGMLAVIKAGCAAVTLDANHPDARLRSIVEQLQPSLLVCSAGHQERALGLGVEEVVLIDENCFETRGGLDDESPSLPKVSPTDIVYISFTSGTTGQPKGACVSHANVCSTVYYQGRKLGFNEQSRVLDIAPYSFDVAWSNFMHTLCAGGCLCIAKEEDILNDLSSVIRQFQPTLINVTPTVLRTIQSPQPTLETILLSGEMPYGDNITRWADQVRLLNTYGPTECTFKCAFSVLDATSADRPDLGVGVGFSTWIVSPNDASQLAAPGSVGELYLEGPMVGQGYLADAEKTSLSFIVDPPWLLAGSQNVPGRSGCVYKTGDLVKYLSDGRLLFVGRVQGGQLKIRGQRVELGDVEYYVRTCLGNELAVIVDAIYPSDRDAASLAVFVETSGQDLQKIHDRLSNLQQKICEILPLFMIPSVFFPVNEFPVAATGKLDRKRL</sequence>
<dbReference type="PANTHER" id="PTHR45527">
    <property type="entry name" value="NONRIBOSOMAL PEPTIDE SYNTHETASE"/>
    <property type="match status" value="1"/>
</dbReference>
<proteinExistence type="predicted"/>
<keyword evidence="1" id="KW-0596">Phosphopantetheine</keyword>
<dbReference type="Proteomes" id="UP001302367">
    <property type="component" value="Chromosome 2"/>
</dbReference>
<protein>
    <recommendedName>
        <fullName evidence="4">AMP-dependent synthetase/ligase domain-containing protein</fullName>
    </recommendedName>
</protein>
<keyword evidence="6" id="KW-1185">Reference proteome</keyword>
<dbReference type="InterPro" id="IPR042099">
    <property type="entry name" value="ANL_N_sf"/>
</dbReference>
<dbReference type="Gene3D" id="3.30.300.30">
    <property type="match status" value="1"/>
</dbReference>
<evidence type="ECO:0000256" key="1">
    <source>
        <dbReference type="ARBA" id="ARBA00022450"/>
    </source>
</evidence>
<reference evidence="5 6" key="1">
    <citation type="submission" date="2023-09" db="EMBL/GenBank/DDBJ databases">
        <title>Complete-Gapless Cercospora beticola genome.</title>
        <authorList>
            <person name="Wyatt N.A."/>
            <person name="Spanner R.E."/>
            <person name="Bolton M.D."/>
        </authorList>
    </citation>
    <scope>NUCLEOTIDE SEQUENCE [LARGE SCALE GENOMIC DNA]</scope>
    <source>
        <strain evidence="5">Cb09-40</strain>
    </source>
</reference>
<keyword evidence="3" id="KW-0436">Ligase</keyword>
<dbReference type="InterPro" id="IPR045851">
    <property type="entry name" value="AMP-bd_C_sf"/>
</dbReference>